<gene>
    <name evidence="7" type="ORF">PanWU01x14_190440</name>
</gene>
<evidence type="ECO:0000313" key="8">
    <source>
        <dbReference type="Proteomes" id="UP000237105"/>
    </source>
</evidence>
<evidence type="ECO:0000256" key="3">
    <source>
        <dbReference type="ARBA" id="ARBA00022989"/>
    </source>
</evidence>
<dbReference type="STRING" id="3476.A0A2P5C272"/>
<name>A0A2P5C272_PARAD</name>
<dbReference type="GO" id="GO:0016020">
    <property type="term" value="C:membrane"/>
    <property type="evidence" value="ECO:0007669"/>
    <property type="project" value="UniProtKB-SubCell"/>
</dbReference>
<dbReference type="PANTHER" id="PTHR47002">
    <property type="entry name" value="AQUAPORIN-LIKE"/>
    <property type="match status" value="1"/>
</dbReference>
<feature type="transmembrane region" description="Helical" evidence="6">
    <location>
        <begin position="122"/>
        <end position="147"/>
    </location>
</feature>
<keyword evidence="5" id="KW-0813">Transport</keyword>
<dbReference type="SUPFAM" id="SSF81338">
    <property type="entry name" value="Aquaporin-like"/>
    <property type="match status" value="1"/>
</dbReference>
<keyword evidence="2 5" id="KW-0812">Transmembrane</keyword>
<dbReference type="GO" id="GO:0015267">
    <property type="term" value="F:channel activity"/>
    <property type="evidence" value="ECO:0007669"/>
    <property type="project" value="InterPro"/>
</dbReference>
<comment type="subcellular location">
    <subcellularLocation>
        <location evidence="1">Membrane</location>
        <topology evidence="1">Multi-pass membrane protein</topology>
    </subcellularLocation>
</comment>
<feature type="transmembrane region" description="Helical" evidence="6">
    <location>
        <begin position="198"/>
        <end position="219"/>
    </location>
</feature>
<dbReference type="Gene3D" id="1.20.1080.10">
    <property type="entry name" value="Glycerol uptake facilitator protein"/>
    <property type="match status" value="1"/>
</dbReference>
<evidence type="ECO:0000256" key="4">
    <source>
        <dbReference type="ARBA" id="ARBA00023136"/>
    </source>
</evidence>
<dbReference type="OrthoDB" id="3222at2759"/>
<sequence>MPHDIVDATHEANWNLPRINETAETNPRRNGFQACIGAHELFSSEMWRAALLESIATAFFLFAIITCAIAFMTSKVSEPLLLVPFAIFINLFIFLMVMIPITGGHLNPFVTFIAFLEGFTPLVRACVYIFAQIFGSVLGFLLVKLVLSRDLAKLTLLGGCTLGELSHETAFVLEFCCTFLVLLVGTTVAFDARKIKELGLTTVCAIISAAMAVGVFVSLTVTGEPGYSGVGLNPARCFGPAILEGGPLWNDQWVFWAGPFSACVAYHLLRKTFPNDNESLIAENHHFFKSAGACFRGT</sequence>
<dbReference type="EMBL" id="JXTB01000186">
    <property type="protein sequence ID" value="PON55116.1"/>
    <property type="molecule type" value="Genomic_DNA"/>
</dbReference>
<dbReference type="PANTHER" id="PTHR47002:SF6">
    <property type="entry name" value="X INTRINSIC PROTEIN"/>
    <property type="match status" value="1"/>
</dbReference>
<keyword evidence="3 6" id="KW-1133">Transmembrane helix</keyword>
<dbReference type="Pfam" id="PF00230">
    <property type="entry name" value="MIP"/>
    <property type="match status" value="1"/>
</dbReference>
<accession>A0A2P5C272</accession>
<dbReference type="InterPro" id="IPR023271">
    <property type="entry name" value="Aquaporin-like"/>
</dbReference>
<evidence type="ECO:0000256" key="5">
    <source>
        <dbReference type="RuleBase" id="RU000477"/>
    </source>
</evidence>
<comment type="similarity">
    <text evidence="5">Belongs to the MIP/aquaporin (TC 1.A.8) family.</text>
</comment>
<dbReference type="AlphaFoldDB" id="A0A2P5C272"/>
<evidence type="ECO:0000256" key="6">
    <source>
        <dbReference type="SAM" id="Phobius"/>
    </source>
</evidence>
<keyword evidence="8" id="KW-1185">Reference proteome</keyword>
<protein>
    <submittedName>
        <fullName evidence="7">Major intrinsic protein</fullName>
    </submittedName>
</protein>
<feature type="transmembrane region" description="Helical" evidence="6">
    <location>
        <begin position="80"/>
        <end position="101"/>
    </location>
</feature>
<keyword evidence="4 6" id="KW-0472">Membrane</keyword>
<reference evidence="8" key="1">
    <citation type="submission" date="2016-06" db="EMBL/GenBank/DDBJ databases">
        <title>Parallel loss of symbiosis genes in relatives of nitrogen-fixing non-legume Parasponia.</title>
        <authorList>
            <person name="Van Velzen R."/>
            <person name="Holmer R."/>
            <person name="Bu F."/>
            <person name="Rutten L."/>
            <person name="Van Zeijl A."/>
            <person name="Liu W."/>
            <person name="Santuari L."/>
            <person name="Cao Q."/>
            <person name="Sharma T."/>
            <person name="Shen D."/>
            <person name="Roswanjaya Y."/>
            <person name="Wardhani T."/>
            <person name="Kalhor M.S."/>
            <person name="Jansen J."/>
            <person name="Van den Hoogen J."/>
            <person name="Gungor B."/>
            <person name="Hartog M."/>
            <person name="Hontelez J."/>
            <person name="Verver J."/>
            <person name="Yang W.-C."/>
            <person name="Schijlen E."/>
            <person name="Repin R."/>
            <person name="Schilthuizen M."/>
            <person name="Schranz E."/>
            <person name="Heidstra R."/>
            <person name="Miyata K."/>
            <person name="Fedorova E."/>
            <person name="Kohlen W."/>
            <person name="Bisseling T."/>
            <person name="Smit S."/>
            <person name="Geurts R."/>
        </authorList>
    </citation>
    <scope>NUCLEOTIDE SEQUENCE [LARGE SCALE GENOMIC DNA]</scope>
    <source>
        <strain evidence="8">cv. WU1-14</strain>
    </source>
</reference>
<organism evidence="7 8">
    <name type="scientific">Parasponia andersonii</name>
    <name type="common">Sponia andersonii</name>
    <dbReference type="NCBI Taxonomy" id="3476"/>
    <lineage>
        <taxon>Eukaryota</taxon>
        <taxon>Viridiplantae</taxon>
        <taxon>Streptophyta</taxon>
        <taxon>Embryophyta</taxon>
        <taxon>Tracheophyta</taxon>
        <taxon>Spermatophyta</taxon>
        <taxon>Magnoliopsida</taxon>
        <taxon>eudicotyledons</taxon>
        <taxon>Gunneridae</taxon>
        <taxon>Pentapetalae</taxon>
        <taxon>rosids</taxon>
        <taxon>fabids</taxon>
        <taxon>Rosales</taxon>
        <taxon>Cannabaceae</taxon>
        <taxon>Parasponia</taxon>
    </lineage>
</organism>
<dbReference type="Proteomes" id="UP000237105">
    <property type="component" value="Unassembled WGS sequence"/>
</dbReference>
<proteinExistence type="inferred from homology"/>
<dbReference type="PRINTS" id="PR00783">
    <property type="entry name" value="MINTRINSICP"/>
</dbReference>
<evidence type="ECO:0000256" key="1">
    <source>
        <dbReference type="ARBA" id="ARBA00004141"/>
    </source>
</evidence>
<dbReference type="InterPro" id="IPR000425">
    <property type="entry name" value="MIP"/>
</dbReference>
<evidence type="ECO:0000313" key="7">
    <source>
        <dbReference type="EMBL" id="PON55116.1"/>
    </source>
</evidence>
<comment type="caution">
    <text evidence="7">The sequence shown here is derived from an EMBL/GenBank/DDBJ whole genome shotgun (WGS) entry which is preliminary data.</text>
</comment>
<feature type="transmembrane region" description="Helical" evidence="6">
    <location>
        <begin position="171"/>
        <end position="191"/>
    </location>
</feature>
<feature type="transmembrane region" description="Helical" evidence="6">
    <location>
        <begin position="50"/>
        <end position="74"/>
    </location>
</feature>
<evidence type="ECO:0000256" key="2">
    <source>
        <dbReference type="ARBA" id="ARBA00022692"/>
    </source>
</evidence>